<keyword evidence="3" id="KW-1185">Reference proteome</keyword>
<name>A0A1H8NI36_9EURY</name>
<sequence>MVLLVPFDGSVLSRAALTRAKQYAEYTGEELLALTVIPDDPDIARERGWLDPSDTFDEGVISRKLRQEIHDIAPEATHRSELVENDDPVATTTMDVVRKIRQVAAEVDASVLFLGSENAGRVSAPLTSVGNPLSEDPGYDVFIVRHPNNE</sequence>
<reference evidence="3" key="1">
    <citation type="submission" date="2016-10" db="EMBL/GenBank/DDBJ databases">
        <authorList>
            <person name="Varghese N."/>
            <person name="Submissions S."/>
        </authorList>
    </citation>
    <scope>NUCLEOTIDE SEQUENCE [LARGE SCALE GENOMIC DNA]</scope>
    <source>
        <strain evidence="3">CGMCC 1.10121</strain>
    </source>
</reference>
<accession>A0A1H8NI36</accession>
<proteinExistence type="predicted"/>
<dbReference type="InterPro" id="IPR006016">
    <property type="entry name" value="UspA"/>
</dbReference>
<dbReference type="EMBL" id="FODV01000001">
    <property type="protein sequence ID" value="SEO29033.1"/>
    <property type="molecule type" value="Genomic_DNA"/>
</dbReference>
<protein>
    <submittedName>
        <fullName evidence="2">Nucleotide-binding universal stress protein, UspA family</fullName>
    </submittedName>
</protein>
<dbReference type="AlphaFoldDB" id="A0A1H8NI36"/>
<dbReference type="Pfam" id="PF00582">
    <property type="entry name" value="Usp"/>
    <property type="match status" value="1"/>
</dbReference>
<dbReference type="Proteomes" id="UP000199126">
    <property type="component" value="Unassembled WGS sequence"/>
</dbReference>
<gene>
    <name evidence="2" type="ORF">SAMN04487948_101556</name>
</gene>
<dbReference type="InterPro" id="IPR014729">
    <property type="entry name" value="Rossmann-like_a/b/a_fold"/>
</dbReference>
<dbReference type="RefSeq" id="WP_089820909.1">
    <property type="nucleotide sequence ID" value="NZ_FODV01000001.1"/>
</dbReference>
<dbReference type="CDD" id="cd00293">
    <property type="entry name" value="USP-like"/>
    <property type="match status" value="1"/>
</dbReference>
<feature type="domain" description="UspA" evidence="1">
    <location>
        <begin position="3"/>
        <end position="144"/>
    </location>
</feature>
<dbReference type="SUPFAM" id="SSF52402">
    <property type="entry name" value="Adenine nucleotide alpha hydrolases-like"/>
    <property type="match status" value="1"/>
</dbReference>
<organism evidence="2 3">
    <name type="scientific">Halogranum amylolyticum</name>
    <dbReference type="NCBI Taxonomy" id="660520"/>
    <lineage>
        <taxon>Archaea</taxon>
        <taxon>Methanobacteriati</taxon>
        <taxon>Methanobacteriota</taxon>
        <taxon>Stenosarchaea group</taxon>
        <taxon>Halobacteria</taxon>
        <taxon>Halobacteriales</taxon>
        <taxon>Haloferacaceae</taxon>
    </lineage>
</organism>
<dbReference type="Gene3D" id="3.40.50.620">
    <property type="entry name" value="HUPs"/>
    <property type="match status" value="1"/>
</dbReference>
<evidence type="ECO:0000313" key="2">
    <source>
        <dbReference type="EMBL" id="SEO29033.1"/>
    </source>
</evidence>
<dbReference type="OrthoDB" id="193961at2157"/>
<evidence type="ECO:0000313" key="3">
    <source>
        <dbReference type="Proteomes" id="UP000199126"/>
    </source>
</evidence>
<evidence type="ECO:0000259" key="1">
    <source>
        <dbReference type="Pfam" id="PF00582"/>
    </source>
</evidence>